<dbReference type="InterPro" id="IPR020568">
    <property type="entry name" value="Ribosomal_Su5_D2-typ_SF"/>
</dbReference>
<evidence type="ECO:0000313" key="6">
    <source>
        <dbReference type="EMBL" id="EMD40424.1"/>
    </source>
</evidence>
<dbReference type="Gene3D" id="3.30.565.10">
    <property type="entry name" value="Histidine kinase-like ATPase, C-terminal domain"/>
    <property type="match status" value="1"/>
</dbReference>
<sequence>MYHDCGAVSSRPIEQLPQTTRSKLRSTQILTSLPQIVSELVQNSLDAGAHNVDIGVNCEEWSCWVRDDGAGISRDGLAVLEGGPGGGRYGTSKAYTPASLGEVTTFGFRGEALASAADLCCLEISSRTARSRECWSVILKDGKSLYNGPSIRWRRESPGTVVCVRDAFYNLPVRRFSHPTPARTIELIRKGIETLALVFPEVAFTLENTSKAGDGEARKGRVLAIPRTTSTLSSFRNLYGRALAEHMQEFDESWNDMRLQGFISLEGALSKAYQFLYVNRHLMATSDLHRLIDQRFSNSTFSKHSYDEAGEMSSRSESRRSPRKTEKKPVYVLNLLINPQQLDNCLEPAKSEVQLRDPGAASAFLSLVIDAFLIQHGFALPREAGKRAACSLSDSPQKRRRLYDDGQGHRSINRPSVTASSYQKDAAELLLARPWLNDEELDTRPGESETLWTDPVTGDRFLVDTITGNSRPLNTPTTHSSDTVSQPSGRRTLTRSLSTTEDMPEWISAALRDNEAYTPTESRIPELSVSSIFTMDVSSQQAQMGNTLPRRPSLWNHGRRLRGKDSSINLGSSSISRFQPEDLRQARVLGQVDRKFIACVMSAAPHGDEVMNSTVHGAEIDQGGRSQNSLVLIDQHAADERVRVERFLKELCLGFLGHSADANNTHQPLGASTVELTPPVPILLTLEETRKLLYSQEIKSAFARWGVNVVVPEEPPAEPSSTLDPGTSRGDSAYLQAFVKSIPEVLSDKLLAGDELRDVVKGYLAKLDVDGLPPVSHDALLATDASMDGANLLWQKALRWCPRELLELINSKACRGAIMFNDTLTLEQCIRLVKRLAETAFPFQCAHGRPSLVPLAHLDDGFEIQHSSSSPSGSRHHEPIDWVAFTK</sequence>
<dbReference type="InterPro" id="IPR014721">
    <property type="entry name" value="Ribsml_uS5_D2-typ_fold_subgr"/>
</dbReference>
<organism evidence="6 7">
    <name type="scientific">Ceriporiopsis subvermispora (strain B)</name>
    <name type="common">White-rot fungus</name>
    <name type="synonym">Gelatoporia subvermispora</name>
    <dbReference type="NCBI Taxonomy" id="914234"/>
    <lineage>
        <taxon>Eukaryota</taxon>
        <taxon>Fungi</taxon>
        <taxon>Dikarya</taxon>
        <taxon>Basidiomycota</taxon>
        <taxon>Agaricomycotina</taxon>
        <taxon>Agaricomycetes</taxon>
        <taxon>Polyporales</taxon>
        <taxon>Gelatoporiaceae</taxon>
        <taxon>Gelatoporia</taxon>
    </lineage>
</organism>
<dbReference type="InterPro" id="IPR038973">
    <property type="entry name" value="MutL/Mlh/Pms-like"/>
</dbReference>
<feature type="region of interest" description="Disordered" evidence="3">
    <location>
        <begin position="1"/>
        <end position="20"/>
    </location>
</feature>
<dbReference type="STRING" id="914234.M2PUM3"/>
<dbReference type="SMART" id="SM00853">
    <property type="entry name" value="MutL_C"/>
    <property type="match status" value="1"/>
</dbReference>
<feature type="compositionally biased region" description="Low complexity" evidence="3">
    <location>
        <begin position="490"/>
        <end position="499"/>
    </location>
</feature>
<dbReference type="HOGENOM" id="CLU_005415_1_0_1"/>
<evidence type="ECO:0000259" key="4">
    <source>
        <dbReference type="SMART" id="SM00853"/>
    </source>
</evidence>
<evidence type="ECO:0000259" key="5">
    <source>
        <dbReference type="SMART" id="SM01340"/>
    </source>
</evidence>
<dbReference type="SMART" id="SM01340">
    <property type="entry name" value="DNA_mis_repair"/>
    <property type="match status" value="1"/>
</dbReference>
<dbReference type="GO" id="GO:0030983">
    <property type="term" value="F:mismatched DNA binding"/>
    <property type="evidence" value="ECO:0007669"/>
    <property type="project" value="InterPro"/>
</dbReference>
<dbReference type="InterPro" id="IPR036890">
    <property type="entry name" value="HATPase_C_sf"/>
</dbReference>
<dbReference type="SUPFAM" id="SSF118116">
    <property type="entry name" value="DNA mismatch repair protein MutL"/>
    <property type="match status" value="1"/>
</dbReference>
<dbReference type="Pfam" id="PF13589">
    <property type="entry name" value="HATPase_c_3"/>
    <property type="match status" value="1"/>
</dbReference>
<dbReference type="GO" id="GO:0032300">
    <property type="term" value="C:mismatch repair complex"/>
    <property type="evidence" value="ECO:0007669"/>
    <property type="project" value="InterPro"/>
</dbReference>
<evidence type="ECO:0000313" key="7">
    <source>
        <dbReference type="Proteomes" id="UP000016930"/>
    </source>
</evidence>
<dbReference type="InterPro" id="IPR042120">
    <property type="entry name" value="MutL_C_dimsub"/>
</dbReference>
<dbReference type="PROSITE" id="PS00058">
    <property type="entry name" value="DNA_MISMATCH_REPAIR_1"/>
    <property type="match status" value="1"/>
</dbReference>
<evidence type="ECO:0000256" key="1">
    <source>
        <dbReference type="ARBA" id="ARBA00006082"/>
    </source>
</evidence>
<feature type="domain" description="DNA mismatch repair protein S5" evidence="5">
    <location>
        <begin position="235"/>
        <end position="374"/>
    </location>
</feature>
<accession>M2PUM3</accession>
<dbReference type="GO" id="GO:0140664">
    <property type="term" value="F:ATP-dependent DNA damage sensor activity"/>
    <property type="evidence" value="ECO:0007669"/>
    <property type="project" value="InterPro"/>
</dbReference>
<dbReference type="GO" id="GO:0061982">
    <property type="term" value="P:meiosis I cell cycle process"/>
    <property type="evidence" value="ECO:0007669"/>
    <property type="project" value="UniProtKB-ARBA"/>
</dbReference>
<dbReference type="CDD" id="cd00782">
    <property type="entry name" value="MutL_Trans"/>
    <property type="match status" value="1"/>
</dbReference>
<gene>
    <name evidence="6" type="ORF">CERSUDRAFT_130259</name>
</gene>
<reference evidence="6 7" key="1">
    <citation type="journal article" date="2012" name="Proc. Natl. Acad. Sci. U.S.A.">
        <title>Comparative genomics of Ceriporiopsis subvermispora and Phanerochaete chrysosporium provide insight into selective ligninolysis.</title>
        <authorList>
            <person name="Fernandez-Fueyo E."/>
            <person name="Ruiz-Duenas F.J."/>
            <person name="Ferreira P."/>
            <person name="Floudas D."/>
            <person name="Hibbett D.S."/>
            <person name="Canessa P."/>
            <person name="Larrondo L.F."/>
            <person name="James T.Y."/>
            <person name="Seelenfreund D."/>
            <person name="Lobos S."/>
            <person name="Polanco R."/>
            <person name="Tello M."/>
            <person name="Honda Y."/>
            <person name="Watanabe T."/>
            <person name="Watanabe T."/>
            <person name="Ryu J.S."/>
            <person name="Kubicek C.P."/>
            <person name="Schmoll M."/>
            <person name="Gaskell J."/>
            <person name="Hammel K.E."/>
            <person name="St John F.J."/>
            <person name="Vanden Wymelenberg A."/>
            <person name="Sabat G."/>
            <person name="Splinter BonDurant S."/>
            <person name="Syed K."/>
            <person name="Yadav J.S."/>
            <person name="Doddapaneni H."/>
            <person name="Subramanian V."/>
            <person name="Lavin J.L."/>
            <person name="Oguiza J.A."/>
            <person name="Perez G."/>
            <person name="Pisabarro A.G."/>
            <person name="Ramirez L."/>
            <person name="Santoyo F."/>
            <person name="Master E."/>
            <person name="Coutinho P.M."/>
            <person name="Henrissat B."/>
            <person name="Lombard V."/>
            <person name="Magnuson J.K."/>
            <person name="Kuees U."/>
            <person name="Hori C."/>
            <person name="Igarashi K."/>
            <person name="Samejima M."/>
            <person name="Held B.W."/>
            <person name="Barry K.W."/>
            <person name="LaButti K.M."/>
            <person name="Lapidus A."/>
            <person name="Lindquist E.A."/>
            <person name="Lucas S.M."/>
            <person name="Riley R."/>
            <person name="Salamov A.A."/>
            <person name="Hoffmeister D."/>
            <person name="Schwenk D."/>
            <person name="Hadar Y."/>
            <person name="Yarden O."/>
            <person name="de Vries R.P."/>
            <person name="Wiebenga A."/>
            <person name="Stenlid J."/>
            <person name="Eastwood D."/>
            <person name="Grigoriev I.V."/>
            <person name="Berka R.M."/>
            <person name="Blanchette R.A."/>
            <person name="Kersten P."/>
            <person name="Martinez A.T."/>
            <person name="Vicuna R."/>
            <person name="Cullen D."/>
        </authorList>
    </citation>
    <scope>NUCLEOTIDE SEQUENCE [LARGE SCALE GENOMIC DNA]</scope>
    <source>
        <strain evidence="6 7">B</strain>
    </source>
</reference>
<dbReference type="InterPro" id="IPR014790">
    <property type="entry name" value="MutL_C"/>
</dbReference>
<evidence type="ECO:0000256" key="2">
    <source>
        <dbReference type="ARBA" id="ARBA00022763"/>
    </source>
</evidence>
<evidence type="ECO:0000256" key="3">
    <source>
        <dbReference type="SAM" id="MobiDB-lite"/>
    </source>
</evidence>
<dbReference type="InterPro" id="IPR013507">
    <property type="entry name" value="DNA_mismatch_S5_2-like"/>
</dbReference>
<dbReference type="PANTHER" id="PTHR10073:SF47">
    <property type="entry name" value="DNA MISMATCH REPAIR PROTEIN MLH3"/>
    <property type="match status" value="1"/>
</dbReference>
<proteinExistence type="inferred from homology"/>
<feature type="region of interest" description="Disordered" evidence="3">
    <location>
        <begin position="390"/>
        <end position="420"/>
    </location>
</feature>
<dbReference type="GO" id="GO:0006298">
    <property type="term" value="P:mismatch repair"/>
    <property type="evidence" value="ECO:0007669"/>
    <property type="project" value="InterPro"/>
</dbReference>
<dbReference type="Proteomes" id="UP000016930">
    <property type="component" value="Unassembled WGS sequence"/>
</dbReference>
<feature type="region of interest" description="Disordered" evidence="3">
    <location>
        <begin position="307"/>
        <end position="326"/>
    </location>
</feature>
<name>M2PUM3_CERS8</name>
<feature type="compositionally biased region" description="Basic and acidic residues" evidence="3">
    <location>
        <begin position="314"/>
        <end position="326"/>
    </location>
</feature>
<feature type="domain" description="MutL C-terminal dimerisation" evidence="4">
    <location>
        <begin position="588"/>
        <end position="824"/>
    </location>
</feature>
<feature type="compositionally biased region" description="Polar residues" evidence="3">
    <location>
        <begin position="466"/>
        <end position="489"/>
    </location>
</feature>
<keyword evidence="2" id="KW-0227">DNA damage</keyword>
<dbReference type="InterPro" id="IPR037198">
    <property type="entry name" value="MutL_C_sf"/>
</dbReference>
<dbReference type="GO" id="GO:0016887">
    <property type="term" value="F:ATP hydrolysis activity"/>
    <property type="evidence" value="ECO:0007669"/>
    <property type="project" value="InterPro"/>
</dbReference>
<dbReference type="EMBL" id="KB445792">
    <property type="protein sequence ID" value="EMD40424.1"/>
    <property type="molecule type" value="Genomic_DNA"/>
</dbReference>
<protein>
    <recommendedName>
        <fullName evidence="8">MutL C-terminal dimerisation domain-containing protein</fullName>
    </recommendedName>
</protein>
<dbReference type="OrthoDB" id="429932at2759"/>
<evidence type="ECO:0008006" key="8">
    <source>
        <dbReference type="Google" id="ProtNLM"/>
    </source>
</evidence>
<dbReference type="GO" id="GO:0005524">
    <property type="term" value="F:ATP binding"/>
    <property type="evidence" value="ECO:0007669"/>
    <property type="project" value="InterPro"/>
</dbReference>
<dbReference type="PANTHER" id="PTHR10073">
    <property type="entry name" value="DNA MISMATCH REPAIR PROTEIN MLH, PMS, MUTL"/>
    <property type="match status" value="1"/>
</dbReference>
<dbReference type="SUPFAM" id="SSF55874">
    <property type="entry name" value="ATPase domain of HSP90 chaperone/DNA topoisomerase II/histidine kinase"/>
    <property type="match status" value="1"/>
</dbReference>
<comment type="similarity">
    <text evidence="1">Belongs to the DNA mismatch repair MutL/HexB family.</text>
</comment>
<dbReference type="SUPFAM" id="SSF54211">
    <property type="entry name" value="Ribosomal protein S5 domain 2-like"/>
    <property type="match status" value="1"/>
</dbReference>
<feature type="region of interest" description="Disordered" evidence="3">
    <location>
        <begin position="466"/>
        <end position="499"/>
    </location>
</feature>
<dbReference type="Gene3D" id="3.30.230.10">
    <property type="match status" value="1"/>
</dbReference>
<dbReference type="InterPro" id="IPR014762">
    <property type="entry name" value="DNA_mismatch_repair_CS"/>
</dbReference>
<keyword evidence="7" id="KW-1185">Reference proteome</keyword>
<dbReference type="Gene3D" id="3.30.1540.20">
    <property type="entry name" value="MutL, C-terminal domain, dimerisation subdomain"/>
    <property type="match status" value="1"/>
</dbReference>
<dbReference type="AlphaFoldDB" id="M2PUM3"/>